<evidence type="ECO:0000313" key="6">
    <source>
        <dbReference type="Proteomes" id="UP000188145"/>
    </source>
</evidence>
<feature type="signal peptide" evidence="3">
    <location>
        <begin position="1"/>
        <end position="24"/>
    </location>
</feature>
<dbReference type="Pfam" id="PF01551">
    <property type="entry name" value="Peptidase_M23"/>
    <property type="match status" value="1"/>
</dbReference>
<keyword evidence="6" id="KW-1185">Reference proteome</keyword>
<evidence type="ECO:0000259" key="4">
    <source>
        <dbReference type="Pfam" id="PF01551"/>
    </source>
</evidence>
<dbReference type="GO" id="GO:0004222">
    <property type="term" value="F:metalloendopeptidase activity"/>
    <property type="evidence" value="ECO:0007669"/>
    <property type="project" value="TreeGrafter"/>
</dbReference>
<feature type="chain" id="PRO_5012342975" description="M23ase beta-sheet core domain-containing protein" evidence="3">
    <location>
        <begin position="25"/>
        <end position="411"/>
    </location>
</feature>
<dbReference type="InterPro" id="IPR050570">
    <property type="entry name" value="Cell_wall_metabolism_enzyme"/>
</dbReference>
<dbReference type="Proteomes" id="UP000188145">
    <property type="component" value="Chromosome"/>
</dbReference>
<proteinExistence type="predicted"/>
<reference evidence="6" key="1">
    <citation type="submission" date="2017-02" db="EMBL/GenBank/DDBJ databases">
        <title>Tessaracoccus aquaemaris sp. nov., isolated from the intestine of a Korean rockfish, Sebastes schlegelii, in a marine aquaculture pond.</title>
        <authorList>
            <person name="Tak E.J."/>
            <person name="Bae J.-W."/>
        </authorList>
    </citation>
    <scope>NUCLEOTIDE SEQUENCE [LARGE SCALE GENOMIC DNA]</scope>
    <source>
        <strain evidence="6">NSG39</strain>
    </source>
</reference>
<dbReference type="PANTHER" id="PTHR21666">
    <property type="entry name" value="PEPTIDASE-RELATED"/>
    <property type="match status" value="1"/>
</dbReference>
<dbReference type="Gene3D" id="2.70.70.10">
    <property type="entry name" value="Glucose Permease (Domain IIA)"/>
    <property type="match status" value="1"/>
</dbReference>
<evidence type="ECO:0000256" key="3">
    <source>
        <dbReference type="SAM" id="SignalP"/>
    </source>
</evidence>
<dbReference type="InterPro" id="IPR016047">
    <property type="entry name" value="M23ase_b-sheet_dom"/>
</dbReference>
<dbReference type="PANTHER" id="PTHR21666:SF289">
    <property type="entry name" value="L-ALA--D-GLU ENDOPEPTIDASE"/>
    <property type="match status" value="1"/>
</dbReference>
<dbReference type="STRING" id="1332264.BW730_14625"/>
<keyword evidence="1 3" id="KW-0732">Signal</keyword>
<evidence type="ECO:0000313" key="5">
    <source>
        <dbReference type="EMBL" id="AQP48551.1"/>
    </source>
</evidence>
<organism evidence="5 6">
    <name type="scientific">Tessaracoccus aquimaris</name>
    <dbReference type="NCBI Taxonomy" id="1332264"/>
    <lineage>
        <taxon>Bacteria</taxon>
        <taxon>Bacillati</taxon>
        <taxon>Actinomycetota</taxon>
        <taxon>Actinomycetes</taxon>
        <taxon>Propionibacteriales</taxon>
        <taxon>Propionibacteriaceae</taxon>
        <taxon>Tessaracoccus</taxon>
    </lineage>
</organism>
<dbReference type="PROSITE" id="PS51257">
    <property type="entry name" value="PROKAR_LIPOPROTEIN"/>
    <property type="match status" value="1"/>
</dbReference>
<feature type="region of interest" description="Disordered" evidence="2">
    <location>
        <begin position="257"/>
        <end position="411"/>
    </location>
</feature>
<gene>
    <name evidence="5" type="ORF">BW730_14625</name>
</gene>
<dbReference type="CDD" id="cd12797">
    <property type="entry name" value="M23_peptidase"/>
    <property type="match status" value="1"/>
</dbReference>
<accession>A0A1Q2CR21</accession>
<dbReference type="InterPro" id="IPR011055">
    <property type="entry name" value="Dup_hybrid_motif"/>
</dbReference>
<dbReference type="EMBL" id="CP019606">
    <property type="protein sequence ID" value="AQP48551.1"/>
    <property type="molecule type" value="Genomic_DNA"/>
</dbReference>
<feature type="compositionally biased region" description="Pro residues" evidence="2">
    <location>
        <begin position="277"/>
        <end position="319"/>
    </location>
</feature>
<name>A0A1Q2CR21_9ACTN</name>
<evidence type="ECO:0000256" key="2">
    <source>
        <dbReference type="SAM" id="MobiDB-lite"/>
    </source>
</evidence>
<dbReference type="SUPFAM" id="SSF51261">
    <property type="entry name" value="Duplicated hybrid motif"/>
    <property type="match status" value="1"/>
</dbReference>
<protein>
    <recommendedName>
        <fullName evidence="4">M23ase beta-sheet core domain-containing protein</fullName>
    </recommendedName>
</protein>
<feature type="compositionally biased region" description="Low complexity" evidence="2">
    <location>
        <begin position="259"/>
        <end position="276"/>
    </location>
</feature>
<feature type="compositionally biased region" description="Low complexity" evidence="2">
    <location>
        <begin position="320"/>
        <end position="391"/>
    </location>
</feature>
<feature type="domain" description="M23ase beta-sheet core" evidence="4">
    <location>
        <begin position="142"/>
        <end position="240"/>
    </location>
</feature>
<dbReference type="KEGG" id="tes:BW730_14625"/>
<dbReference type="AlphaFoldDB" id="A0A1Q2CR21"/>
<evidence type="ECO:0000256" key="1">
    <source>
        <dbReference type="ARBA" id="ARBA00022729"/>
    </source>
</evidence>
<sequence length="411" mass="41219">MKLRAIASVLSALVACGLVGYVVADPMTSVEAVPDIQPTSSLSPPADPTRAVDGPRVAVYSEEGATGASQHVLDPLNAVTPEAVGPSGSPVPLPTAPATIKKETVKPLGKAAAGALLTRPVNGRTTSKFGMRFHPILRVWKLHTGLDWAVPCGTPVGAAQAGTVVKAGWAGGNGIQVKVDHGMLRGYRVVTTYNHLSSIGVRVGQKVEALDGVGRVGSTGYSTGCHMHFEVIVNGQFTDPEPWLNGDPVVIDLSSMQHTSVPKPSASATPSVTPTPSKSPSPTPTPRVTPSPAKTPSPTPTPTPPSPTGTQTPPSPTTPSPGTTPAVTPSGTGSPTATPTTDASATASASSTPTTTGSPTAGSTETSTPTQTSTATETSTATQATTASETGKASETAVAEEAPTGTDSPAA</sequence>